<dbReference type="InterPro" id="IPR011701">
    <property type="entry name" value="MFS"/>
</dbReference>
<evidence type="ECO:0000256" key="6">
    <source>
        <dbReference type="SAM" id="MobiDB-lite"/>
    </source>
</evidence>
<feature type="transmembrane region" description="Helical" evidence="7">
    <location>
        <begin position="532"/>
        <end position="555"/>
    </location>
</feature>
<comment type="caution">
    <text evidence="9">The sequence shown here is derived from an EMBL/GenBank/DDBJ whole genome shotgun (WGS) entry which is preliminary data.</text>
</comment>
<evidence type="ECO:0000313" key="9">
    <source>
        <dbReference type="EMBL" id="NYI87067.1"/>
    </source>
</evidence>
<dbReference type="GO" id="GO:0022857">
    <property type="term" value="F:transmembrane transporter activity"/>
    <property type="evidence" value="ECO:0007669"/>
    <property type="project" value="InterPro"/>
</dbReference>
<feature type="compositionally biased region" description="Basic and acidic residues" evidence="6">
    <location>
        <begin position="191"/>
        <end position="208"/>
    </location>
</feature>
<dbReference type="SUPFAM" id="SSF103473">
    <property type="entry name" value="MFS general substrate transporter"/>
    <property type="match status" value="1"/>
</dbReference>
<organism evidence="9 10">
    <name type="scientific">Amycolatopsis endophytica</name>
    <dbReference type="NCBI Taxonomy" id="860233"/>
    <lineage>
        <taxon>Bacteria</taxon>
        <taxon>Bacillati</taxon>
        <taxon>Actinomycetota</taxon>
        <taxon>Actinomycetes</taxon>
        <taxon>Pseudonocardiales</taxon>
        <taxon>Pseudonocardiaceae</taxon>
        <taxon>Amycolatopsis</taxon>
    </lineage>
</organism>
<comment type="subcellular location">
    <subcellularLocation>
        <location evidence="1">Cell membrane</location>
        <topology evidence="1">Multi-pass membrane protein</topology>
    </subcellularLocation>
</comment>
<dbReference type="EMBL" id="JACCFK010000001">
    <property type="protein sequence ID" value="NYI87067.1"/>
    <property type="molecule type" value="Genomic_DNA"/>
</dbReference>
<feature type="transmembrane region" description="Helical" evidence="7">
    <location>
        <begin position="489"/>
        <end position="511"/>
    </location>
</feature>
<dbReference type="PANTHER" id="PTHR42718">
    <property type="entry name" value="MAJOR FACILITATOR SUPERFAMILY MULTIDRUG TRANSPORTER MFSC"/>
    <property type="match status" value="1"/>
</dbReference>
<accession>A0A853AWQ4</accession>
<feature type="transmembrane region" description="Helical" evidence="7">
    <location>
        <begin position="427"/>
        <end position="451"/>
    </location>
</feature>
<keyword evidence="4 7" id="KW-1133">Transmembrane helix</keyword>
<dbReference type="Gene3D" id="1.20.1250.20">
    <property type="entry name" value="MFS general substrate transporter like domains"/>
    <property type="match status" value="2"/>
</dbReference>
<feature type="region of interest" description="Disordered" evidence="6">
    <location>
        <begin position="191"/>
        <end position="321"/>
    </location>
</feature>
<feature type="domain" description="Major facilitator superfamily (MFS) profile" evidence="8">
    <location>
        <begin position="397"/>
        <end position="597"/>
    </location>
</feature>
<evidence type="ECO:0000256" key="1">
    <source>
        <dbReference type="ARBA" id="ARBA00004651"/>
    </source>
</evidence>
<feature type="transmembrane region" description="Helical" evidence="7">
    <location>
        <begin position="357"/>
        <end position="375"/>
    </location>
</feature>
<feature type="transmembrane region" description="Helical" evidence="7">
    <location>
        <begin position="567"/>
        <end position="589"/>
    </location>
</feature>
<keyword evidence="5 7" id="KW-0472">Membrane</keyword>
<feature type="transmembrane region" description="Helical" evidence="7">
    <location>
        <begin position="139"/>
        <end position="157"/>
    </location>
</feature>
<dbReference type="InterPro" id="IPR020846">
    <property type="entry name" value="MFS_dom"/>
</dbReference>
<feature type="transmembrane region" description="Helical" evidence="7">
    <location>
        <begin position="463"/>
        <end position="483"/>
    </location>
</feature>
<feature type="transmembrane region" description="Helical" evidence="7">
    <location>
        <begin position="83"/>
        <end position="105"/>
    </location>
</feature>
<dbReference type="AlphaFoldDB" id="A0A853AWQ4"/>
<keyword evidence="10" id="KW-1185">Reference proteome</keyword>
<keyword evidence="3 7" id="KW-0812">Transmembrane</keyword>
<evidence type="ECO:0000256" key="2">
    <source>
        <dbReference type="ARBA" id="ARBA00022448"/>
    </source>
</evidence>
<feature type="compositionally biased region" description="Basic and acidic residues" evidence="6">
    <location>
        <begin position="226"/>
        <end position="240"/>
    </location>
</feature>
<keyword evidence="2" id="KW-0813">Transport</keyword>
<dbReference type="PROSITE" id="PS50850">
    <property type="entry name" value="MFS"/>
    <property type="match status" value="1"/>
</dbReference>
<evidence type="ECO:0000256" key="7">
    <source>
        <dbReference type="SAM" id="Phobius"/>
    </source>
</evidence>
<feature type="transmembrane region" description="Helical" evidence="7">
    <location>
        <begin position="21"/>
        <end position="40"/>
    </location>
</feature>
<feature type="transmembrane region" description="Helical" evidence="7">
    <location>
        <begin position="328"/>
        <end position="351"/>
    </location>
</feature>
<reference evidence="9 10" key="1">
    <citation type="submission" date="2020-07" db="EMBL/GenBank/DDBJ databases">
        <title>Sequencing the genomes of 1000 actinobacteria strains.</title>
        <authorList>
            <person name="Klenk H.-P."/>
        </authorList>
    </citation>
    <scope>NUCLEOTIDE SEQUENCE [LARGE SCALE GENOMIC DNA]</scope>
    <source>
        <strain evidence="9 10">DSM 104006</strain>
    </source>
</reference>
<feature type="transmembrane region" description="Helical" evidence="7">
    <location>
        <begin position="169"/>
        <end position="189"/>
    </location>
</feature>
<evidence type="ECO:0000256" key="4">
    <source>
        <dbReference type="ARBA" id="ARBA00022989"/>
    </source>
</evidence>
<gene>
    <name evidence="9" type="ORF">HNR02_000390</name>
</gene>
<dbReference type="RefSeq" id="WP_246338477.1">
    <property type="nucleotide sequence ID" value="NZ_JACCFK010000001.1"/>
</dbReference>
<evidence type="ECO:0000313" key="10">
    <source>
        <dbReference type="Proteomes" id="UP000549616"/>
    </source>
</evidence>
<proteinExistence type="predicted"/>
<dbReference type="Pfam" id="PF07690">
    <property type="entry name" value="MFS_1"/>
    <property type="match status" value="2"/>
</dbReference>
<feature type="transmembrane region" description="Helical" evidence="7">
    <location>
        <begin position="111"/>
        <end position="127"/>
    </location>
</feature>
<sequence>MTTAANGRVTDGGRGTLVAPLLFIALVVAVLGSLGAPLITAVAQEYRVSLAAAQWSLTIALLSGAVTTPLLGRLGSVRRRPVVVATLAIVTAGSVATVAPVPFAVLLAGRAAQGIGLGLTPLMMATARQHLGERAPSTIALLSVASTAGVGLGYPAAGLLAQVGGVRAAYLLGVVITAAALATAIVALPRDRPAPPRERRDVPPDRADAQWSGADAAQDDAAVSRGRADVVRDHADESRGAVDVPQDGAAALRGGPGASPARIDGRCDHTDAARDGDVSRDRLDVSHGGADASQDPAAASRSGPDAPGERADVPAEGAAAPRGGSVDWLGTSLLSLGLVAVLLVTSQTALWLSEPTVAGLVLAAGVVLLAGWVVVERRVSRPLVDLAALRHPAVAAANLIMAVSGIAMYLLFTLITRYVQTPRQAGYGYGLTAVEAGLVLVPFSLLGFAAGRVVPRLQLRTGPFVLLAVCGVVITAGCVLFAGTRTWGVAWPIVAMGVLGFGVGGASATMPQAILAMTPARETAAAMSVNQVVRAVGFSIGSAVGGLILAAHTTAGQFVPASAGYTTAAWIAAALAVVGIATAVGADVIRRRRPSTT</sequence>
<evidence type="ECO:0000256" key="5">
    <source>
        <dbReference type="ARBA" id="ARBA00023136"/>
    </source>
</evidence>
<protein>
    <submittedName>
        <fullName evidence="9">Putative MFS family arabinose efflux permease</fullName>
    </submittedName>
</protein>
<dbReference type="Proteomes" id="UP000549616">
    <property type="component" value="Unassembled WGS sequence"/>
</dbReference>
<name>A0A853AWQ4_9PSEU</name>
<dbReference type="GO" id="GO:0005886">
    <property type="term" value="C:plasma membrane"/>
    <property type="evidence" value="ECO:0007669"/>
    <property type="project" value="UniProtKB-SubCell"/>
</dbReference>
<dbReference type="InterPro" id="IPR036259">
    <property type="entry name" value="MFS_trans_sf"/>
</dbReference>
<evidence type="ECO:0000259" key="8">
    <source>
        <dbReference type="PROSITE" id="PS50850"/>
    </source>
</evidence>
<feature type="transmembrane region" description="Helical" evidence="7">
    <location>
        <begin position="52"/>
        <end position="71"/>
    </location>
</feature>
<evidence type="ECO:0000256" key="3">
    <source>
        <dbReference type="ARBA" id="ARBA00022692"/>
    </source>
</evidence>
<feature type="compositionally biased region" description="Basic and acidic residues" evidence="6">
    <location>
        <begin position="263"/>
        <end position="285"/>
    </location>
</feature>
<feature type="transmembrane region" description="Helical" evidence="7">
    <location>
        <begin position="396"/>
        <end position="415"/>
    </location>
</feature>
<dbReference type="PANTHER" id="PTHR42718:SF9">
    <property type="entry name" value="MAJOR FACILITATOR SUPERFAMILY MULTIDRUG TRANSPORTER MFSC"/>
    <property type="match status" value="1"/>
</dbReference>